<dbReference type="InterPro" id="IPR006311">
    <property type="entry name" value="TAT_signal"/>
</dbReference>
<feature type="domain" description="Amidohydrolase-related" evidence="2">
    <location>
        <begin position="286"/>
        <end position="529"/>
    </location>
</feature>
<dbReference type="RefSeq" id="WP_183442936.1">
    <property type="nucleotide sequence ID" value="NZ_JACHXD010000014.1"/>
</dbReference>
<dbReference type="SUPFAM" id="SSF51556">
    <property type="entry name" value="Metallo-dependent hydrolases"/>
    <property type="match status" value="1"/>
</dbReference>
<evidence type="ECO:0000259" key="2">
    <source>
        <dbReference type="Pfam" id="PF04909"/>
    </source>
</evidence>
<name>A0A7W5BE40_9BURK</name>
<protein>
    <submittedName>
        <fullName evidence="3">Putative TIM-barrel fold metal-dependent hydrolase</fullName>
    </submittedName>
</protein>
<dbReference type="EMBL" id="JACHXD010000014">
    <property type="protein sequence ID" value="MBB3121210.1"/>
    <property type="molecule type" value="Genomic_DNA"/>
</dbReference>
<dbReference type="InterPro" id="IPR006680">
    <property type="entry name" value="Amidohydro-rel"/>
</dbReference>
<proteinExistence type="predicted"/>
<gene>
    <name evidence="3" type="ORF">FHS03_004286</name>
</gene>
<feature type="signal peptide" evidence="1">
    <location>
        <begin position="1"/>
        <end position="29"/>
    </location>
</feature>
<keyword evidence="1" id="KW-0732">Signal</keyword>
<evidence type="ECO:0000256" key="1">
    <source>
        <dbReference type="SAM" id="SignalP"/>
    </source>
</evidence>
<dbReference type="InterPro" id="IPR032466">
    <property type="entry name" value="Metal_Hydrolase"/>
</dbReference>
<keyword evidence="4" id="KW-1185">Reference proteome</keyword>
<evidence type="ECO:0000313" key="3">
    <source>
        <dbReference type="EMBL" id="MBB3121210.1"/>
    </source>
</evidence>
<dbReference type="PROSITE" id="PS51318">
    <property type="entry name" value="TAT"/>
    <property type="match status" value="1"/>
</dbReference>
<dbReference type="Proteomes" id="UP000541535">
    <property type="component" value="Unassembled WGS sequence"/>
</dbReference>
<feature type="chain" id="PRO_5030583962" evidence="1">
    <location>
        <begin position="30"/>
        <end position="562"/>
    </location>
</feature>
<accession>A0A7W5BE40</accession>
<evidence type="ECO:0000313" key="4">
    <source>
        <dbReference type="Proteomes" id="UP000541535"/>
    </source>
</evidence>
<keyword evidence="3" id="KW-0378">Hydrolase</keyword>
<reference evidence="3 4" key="1">
    <citation type="submission" date="2020-08" db="EMBL/GenBank/DDBJ databases">
        <title>Genomic Encyclopedia of Type Strains, Phase III (KMG-III): the genomes of soil and plant-associated and newly described type strains.</title>
        <authorList>
            <person name="Whitman W."/>
        </authorList>
    </citation>
    <scope>NUCLEOTIDE SEQUENCE [LARGE SCALE GENOMIC DNA]</scope>
    <source>
        <strain evidence="3 4">CECT 8897</strain>
    </source>
</reference>
<dbReference type="Gene3D" id="3.20.20.140">
    <property type="entry name" value="Metal-dependent hydrolases"/>
    <property type="match status" value="1"/>
</dbReference>
<dbReference type="AlphaFoldDB" id="A0A7W5BE40"/>
<dbReference type="Pfam" id="PF04909">
    <property type="entry name" value="Amidohydro_2"/>
    <property type="match status" value="1"/>
</dbReference>
<sequence length="562" mass="62259">MPASTPQFSSRRRRLLRLMAAGAALPWLPACGPLPLQQGAPPLLAGDLLVDVHCHAFNAADLPVRGFIQHVALHDDEDQIVFAGMERALLPWLAALLIEFIGSAAKSARAELEEIDSGAAGATKAANGQRIEDELVRALLAVFGTPSLGLKNLRPQDLPEDEQGRNALLRAIRSETGGDKSLPGILDEAEARATARSLLSGIGVIARYIRWGATLLLDRRDIVARLLGLYTPPNAKALFTPALVDLSLWLDDEPQSDLESQIRVMERIQRLQTTAALHCFVPLDPWRQLIDVSARQRRTALDLVRWAVEEMGFVGVKLYPPMGFLPAENSRFNLSYPERAGDNPLFPLYLDHALDQLYRYAAAAGIPIMAHAADSNGAASGYSGRAAPRFWQPVLKAYPGLRLNLGHFGGFEHSLMQPPAEDWEEMVGQLGAAWPDDHVFADLSYLSELLPGRDAAKAQHVRRQMAGFLARHDPELRHLMYGSDWVMLGKEKDHERYTETISTQLAALGLDTARSKRFLAGNALRFLGLHQGQPGRQRLEDYHRRHQLDASWLQRVDQYRAS</sequence>
<dbReference type="GO" id="GO:0016787">
    <property type="term" value="F:hydrolase activity"/>
    <property type="evidence" value="ECO:0007669"/>
    <property type="project" value="UniProtKB-KW"/>
</dbReference>
<comment type="caution">
    <text evidence="3">The sequence shown here is derived from an EMBL/GenBank/DDBJ whole genome shotgun (WGS) entry which is preliminary data.</text>
</comment>
<organism evidence="3 4">
    <name type="scientific">Pseudoduganella violacea</name>
    <dbReference type="NCBI Taxonomy" id="1715466"/>
    <lineage>
        <taxon>Bacteria</taxon>
        <taxon>Pseudomonadati</taxon>
        <taxon>Pseudomonadota</taxon>
        <taxon>Betaproteobacteria</taxon>
        <taxon>Burkholderiales</taxon>
        <taxon>Oxalobacteraceae</taxon>
        <taxon>Telluria group</taxon>
        <taxon>Pseudoduganella</taxon>
    </lineage>
</organism>